<protein>
    <submittedName>
        <fullName evidence="3">Polysaccharide deacetylase</fullName>
    </submittedName>
</protein>
<dbReference type="PANTHER" id="PTHR47561">
    <property type="entry name" value="POLYSACCHARIDE DEACETYLASE FAMILY PROTEIN (AFU_ORTHOLOGUE AFUA_6G05030)"/>
    <property type="match status" value="1"/>
</dbReference>
<dbReference type="Gene3D" id="3.20.20.370">
    <property type="entry name" value="Glycoside hydrolase/deacetylase"/>
    <property type="match status" value="1"/>
</dbReference>
<dbReference type="PANTHER" id="PTHR47561:SF1">
    <property type="entry name" value="POLYSACCHARIDE DEACETYLASE FAMILY PROTEIN (AFU_ORTHOLOGUE AFUA_6G05030)"/>
    <property type="match status" value="1"/>
</dbReference>
<evidence type="ECO:0000259" key="2">
    <source>
        <dbReference type="PROSITE" id="PS51677"/>
    </source>
</evidence>
<sequence length="288" mass="31362">MSVPDEAPSGGPSVRDWRRPATDDWRRGAAAALALTFDLDAESAVLGRMPAAVNDLSAMSHQAYGPQVGLPRILRLLEATATPATFFVPGDSARRWPDAVESILTAGHEIALHSDQHRSLLTMTQTEQEHDLGANLQALAALGVRPSGYRAPNWQLTAATLDLLVDAGLAYDSSLMDDDRPYVIDHPRGQIAELPVHWSLDDWEQYAFLPEPDIGQIIDPPSKVLEIWQGELDAMRSTGGLCVITCHPFLSGRPSRLRVLADLIQAANDYGDVEMVRCDAVAARLLDT</sequence>
<evidence type="ECO:0000313" key="3">
    <source>
        <dbReference type="EMBL" id="CAA9248318.1"/>
    </source>
</evidence>
<dbReference type="GO" id="GO:0005975">
    <property type="term" value="P:carbohydrate metabolic process"/>
    <property type="evidence" value="ECO:0007669"/>
    <property type="project" value="InterPro"/>
</dbReference>
<evidence type="ECO:0000256" key="1">
    <source>
        <dbReference type="SAM" id="MobiDB-lite"/>
    </source>
</evidence>
<gene>
    <name evidence="3" type="ORF">AVDCRST_MAG52-2003</name>
</gene>
<organism evidence="3">
    <name type="scientific">uncultured Blastococcus sp</name>
    <dbReference type="NCBI Taxonomy" id="217144"/>
    <lineage>
        <taxon>Bacteria</taxon>
        <taxon>Bacillati</taxon>
        <taxon>Actinomycetota</taxon>
        <taxon>Actinomycetes</taxon>
        <taxon>Geodermatophilales</taxon>
        <taxon>Geodermatophilaceae</taxon>
        <taxon>Blastococcus</taxon>
        <taxon>environmental samples</taxon>
    </lineage>
</organism>
<dbReference type="GO" id="GO:0016810">
    <property type="term" value="F:hydrolase activity, acting on carbon-nitrogen (but not peptide) bonds"/>
    <property type="evidence" value="ECO:0007669"/>
    <property type="project" value="InterPro"/>
</dbReference>
<reference evidence="3" key="1">
    <citation type="submission" date="2020-02" db="EMBL/GenBank/DDBJ databases">
        <authorList>
            <person name="Meier V. D."/>
        </authorList>
    </citation>
    <scope>NUCLEOTIDE SEQUENCE</scope>
    <source>
        <strain evidence="3">AVDCRST_MAG52</strain>
    </source>
</reference>
<dbReference type="PROSITE" id="PS51677">
    <property type="entry name" value="NODB"/>
    <property type="match status" value="1"/>
</dbReference>
<name>A0A6J4IBY0_9ACTN</name>
<feature type="domain" description="NodB homology" evidence="2">
    <location>
        <begin position="55"/>
        <end position="276"/>
    </location>
</feature>
<dbReference type="CDD" id="cd10938">
    <property type="entry name" value="CE4_HpPgdA_like"/>
    <property type="match status" value="1"/>
</dbReference>
<proteinExistence type="predicted"/>
<dbReference type="InterPro" id="IPR037950">
    <property type="entry name" value="PgdA-like"/>
</dbReference>
<feature type="region of interest" description="Disordered" evidence="1">
    <location>
        <begin position="1"/>
        <end position="20"/>
    </location>
</feature>
<dbReference type="InterPro" id="IPR002509">
    <property type="entry name" value="NODB_dom"/>
</dbReference>
<accession>A0A6J4IBY0</accession>
<dbReference type="AlphaFoldDB" id="A0A6J4IBY0"/>
<dbReference type="SUPFAM" id="SSF88713">
    <property type="entry name" value="Glycoside hydrolase/deacetylase"/>
    <property type="match status" value="1"/>
</dbReference>
<dbReference type="Pfam" id="PF01522">
    <property type="entry name" value="Polysacc_deac_1"/>
    <property type="match status" value="1"/>
</dbReference>
<dbReference type="InterPro" id="IPR011330">
    <property type="entry name" value="Glyco_hydro/deAcase_b/a-brl"/>
</dbReference>
<dbReference type="EMBL" id="CADCTN010000139">
    <property type="protein sequence ID" value="CAA9248318.1"/>
    <property type="molecule type" value="Genomic_DNA"/>
</dbReference>